<feature type="transmembrane region" description="Helical" evidence="1">
    <location>
        <begin position="160"/>
        <end position="186"/>
    </location>
</feature>
<feature type="transmembrane region" description="Helical" evidence="1">
    <location>
        <begin position="6"/>
        <end position="31"/>
    </location>
</feature>
<dbReference type="EMBL" id="MNCJ02000326">
    <property type="protein sequence ID" value="KAF5779958.1"/>
    <property type="molecule type" value="Genomic_DNA"/>
</dbReference>
<reference evidence="2" key="3">
    <citation type="submission" date="2020-06" db="EMBL/GenBank/DDBJ databases">
        <title>Helianthus annuus Genome sequencing and assembly Release 2.</title>
        <authorList>
            <person name="Gouzy J."/>
            <person name="Langlade N."/>
            <person name="Munos S."/>
        </authorList>
    </citation>
    <scope>NUCLEOTIDE SEQUENCE</scope>
    <source>
        <tissue evidence="2">Leaves</tissue>
    </source>
</reference>
<dbReference type="Proteomes" id="UP000215914">
    <property type="component" value="Chromosome 11"/>
</dbReference>
<dbReference type="PANTHER" id="PTHR36318:SF5">
    <property type="entry name" value="TRANSMEMBRANE PROTEIN"/>
    <property type="match status" value="1"/>
</dbReference>
<evidence type="ECO:0000256" key="1">
    <source>
        <dbReference type="SAM" id="Phobius"/>
    </source>
</evidence>
<protein>
    <submittedName>
        <fullName evidence="3">Uncharacterized protein</fullName>
    </submittedName>
</protein>
<organism evidence="3 4">
    <name type="scientific">Helianthus annuus</name>
    <name type="common">Common sunflower</name>
    <dbReference type="NCBI Taxonomy" id="4232"/>
    <lineage>
        <taxon>Eukaryota</taxon>
        <taxon>Viridiplantae</taxon>
        <taxon>Streptophyta</taxon>
        <taxon>Embryophyta</taxon>
        <taxon>Tracheophyta</taxon>
        <taxon>Spermatophyta</taxon>
        <taxon>Magnoliopsida</taxon>
        <taxon>eudicotyledons</taxon>
        <taxon>Gunneridae</taxon>
        <taxon>Pentapetalae</taxon>
        <taxon>asterids</taxon>
        <taxon>campanulids</taxon>
        <taxon>Asterales</taxon>
        <taxon>Asteraceae</taxon>
        <taxon>Asteroideae</taxon>
        <taxon>Heliantheae alliance</taxon>
        <taxon>Heliantheae</taxon>
        <taxon>Helianthus</taxon>
    </lineage>
</organism>
<dbReference type="InterPro" id="IPR009943">
    <property type="entry name" value="DUF1475"/>
</dbReference>
<feature type="transmembrane region" description="Helical" evidence="1">
    <location>
        <begin position="71"/>
        <end position="95"/>
    </location>
</feature>
<sequence length="254" mass="28846">MAASPWILAVLKTLFMVLTCIMAAAVAYTLIMDGDSSCFDPTAWWTQVVETDFFEFMIPVVAWFFYKESSWIKRLVLVFVMLWCGSVVTCGYIALQFFKLSPEESLKDPIYFVLCKHQNEDSMRHTTRSPVVIAKVIVTAMGCYMLGLIIYAFAVDGFPFYVELLTPCMITSLIDVSIHIVVFSVWIAYKESSWTSAVFWILLLVCFSGIGICVYIVRELFYLSPGEPVSLIIFNKRNSDTRSSDPLLMVHSDV</sequence>
<dbReference type="Gramene" id="mRNA:HanXRQr2_Chr11g0466671">
    <property type="protein sequence ID" value="mRNA:HanXRQr2_Chr11g0466671"/>
    <property type="gene ID" value="HanXRQr2_Chr11g0466671"/>
</dbReference>
<reference evidence="2 4" key="1">
    <citation type="journal article" date="2017" name="Nature">
        <title>The sunflower genome provides insights into oil metabolism, flowering and Asterid evolution.</title>
        <authorList>
            <person name="Badouin H."/>
            <person name="Gouzy J."/>
            <person name="Grassa C.J."/>
            <person name="Murat F."/>
            <person name="Staton S.E."/>
            <person name="Cottret L."/>
            <person name="Lelandais-Briere C."/>
            <person name="Owens G.L."/>
            <person name="Carrere S."/>
            <person name="Mayjonade B."/>
            <person name="Legrand L."/>
            <person name="Gill N."/>
            <person name="Kane N.C."/>
            <person name="Bowers J.E."/>
            <person name="Hubner S."/>
            <person name="Bellec A."/>
            <person name="Berard A."/>
            <person name="Berges H."/>
            <person name="Blanchet N."/>
            <person name="Boniface M.C."/>
            <person name="Brunel D."/>
            <person name="Catrice O."/>
            <person name="Chaidir N."/>
            <person name="Claudel C."/>
            <person name="Donnadieu C."/>
            <person name="Faraut T."/>
            <person name="Fievet G."/>
            <person name="Helmstetter N."/>
            <person name="King M."/>
            <person name="Knapp S.J."/>
            <person name="Lai Z."/>
            <person name="Le Paslier M.C."/>
            <person name="Lippi Y."/>
            <person name="Lorenzon L."/>
            <person name="Mandel J.R."/>
            <person name="Marage G."/>
            <person name="Marchand G."/>
            <person name="Marquand E."/>
            <person name="Bret-Mestries E."/>
            <person name="Morien E."/>
            <person name="Nambeesan S."/>
            <person name="Nguyen T."/>
            <person name="Pegot-Espagnet P."/>
            <person name="Pouilly N."/>
            <person name="Raftis F."/>
            <person name="Sallet E."/>
            <person name="Schiex T."/>
            <person name="Thomas J."/>
            <person name="Vandecasteele C."/>
            <person name="Vares D."/>
            <person name="Vear F."/>
            <person name="Vautrin S."/>
            <person name="Crespi M."/>
            <person name="Mangin B."/>
            <person name="Burke J.M."/>
            <person name="Salse J."/>
            <person name="Munos S."/>
            <person name="Vincourt P."/>
            <person name="Rieseberg L.H."/>
            <person name="Langlade N.B."/>
        </authorList>
    </citation>
    <scope>NUCLEOTIDE SEQUENCE [LARGE SCALE GENOMIC DNA]</scope>
    <source>
        <strain evidence="4">cv. SF193</strain>
        <tissue evidence="2">Leaves</tissue>
    </source>
</reference>
<reference evidence="3" key="2">
    <citation type="submission" date="2017-02" db="EMBL/GenBank/DDBJ databases">
        <title>Sunflower complete genome.</title>
        <authorList>
            <person name="Langlade N."/>
            <person name="Munos S."/>
        </authorList>
    </citation>
    <scope>NUCLEOTIDE SEQUENCE [LARGE SCALE GENOMIC DNA]</scope>
    <source>
        <tissue evidence="3">Leaves</tissue>
    </source>
</reference>
<dbReference type="PANTHER" id="PTHR36318">
    <property type="entry name" value="OS06G0581300 PROTEIN"/>
    <property type="match status" value="1"/>
</dbReference>
<dbReference type="OrthoDB" id="611851at2759"/>
<keyword evidence="1" id="KW-0812">Transmembrane</keyword>
<dbReference type="InParanoid" id="A0A251T6W8"/>
<keyword evidence="1" id="KW-0472">Membrane</keyword>
<proteinExistence type="predicted"/>
<dbReference type="Pfam" id="PF07343">
    <property type="entry name" value="DUF1475"/>
    <property type="match status" value="2"/>
</dbReference>
<dbReference type="AlphaFoldDB" id="A0A251T6W8"/>
<evidence type="ECO:0000313" key="3">
    <source>
        <dbReference type="EMBL" id="OTG06509.1"/>
    </source>
</evidence>
<keyword evidence="1" id="KW-1133">Transmembrane helix</keyword>
<gene>
    <name evidence="3" type="ORF">HannXRQ_Chr11g0320151</name>
    <name evidence="2" type="ORF">HanXRQr2_Chr11g0466671</name>
</gene>
<evidence type="ECO:0000313" key="2">
    <source>
        <dbReference type="EMBL" id="KAF5779958.1"/>
    </source>
</evidence>
<accession>A0A251T6W8</accession>
<feature type="transmembrane region" description="Helical" evidence="1">
    <location>
        <begin position="198"/>
        <end position="217"/>
    </location>
</feature>
<evidence type="ECO:0000313" key="4">
    <source>
        <dbReference type="Proteomes" id="UP000215914"/>
    </source>
</evidence>
<dbReference type="OMA" id="TSAVFWI"/>
<feature type="transmembrane region" description="Helical" evidence="1">
    <location>
        <begin position="43"/>
        <end position="65"/>
    </location>
</feature>
<name>A0A251T6W8_HELAN</name>
<dbReference type="EMBL" id="CM007900">
    <property type="protein sequence ID" value="OTG06509.1"/>
    <property type="molecule type" value="Genomic_DNA"/>
</dbReference>
<keyword evidence="4" id="KW-1185">Reference proteome</keyword>
<feature type="transmembrane region" description="Helical" evidence="1">
    <location>
        <begin position="132"/>
        <end position="154"/>
    </location>
</feature>